<keyword evidence="5 7" id="KW-0472">Membrane</keyword>
<dbReference type="PROSITE" id="PS51849">
    <property type="entry name" value="RSGI_N"/>
    <property type="match status" value="1"/>
</dbReference>
<evidence type="ECO:0000313" key="9">
    <source>
        <dbReference type="EMBL" id="AHM56015.1"/>
    </source>
</evidence>
<evidence type="ECO:0000256" key="1">
    <source>
        <dbReference type="ARBA" id="ARBA00004162"/>
    </source>
</evidence>
<dbReference type="HOGENOM" id="CLU_873585_0_0_9"/>
<evidence type="ECO:0000259" key="8">
    <source>
        <dbReference type="PROSITE" id="PS51849"/>
    </source>
</evidence>
<reference evidence="9 10" key="1">
    <citation type="journal article" date="2014" name="Genome Announc.">
        <title>Complete Genome Sequence of Amino Acid-Utilizing Eubacterium acidaminophilum al-2 (DSM 3953).</title>
        <authorList>
            <person name="Poehlein A."/>
            <person name="Andreesen J.R."/>
            <person name="Daniel R."/>
        </authorList>
    </citation>
    <scope>NUCLEOTIDE SEQUENCE [LARGE SCALE GENOMIC DNA]</scope>
    <source>
        <strain evidence="9 10">DSM 3953</strain>
    </source>
</reference>
<evidence type="ECO:0000256" key="5">
    <source>
        <dbReference type="ARBA" id="ARBA00023136"/>
    </source>
</evidence>
<dbReference type="PATRIC" id="fig|1286171.3.peg.660"/>
<keyword evidence="3 7" id="KW-0812">Transmembrane</keyword>
<feature type="compositionally biased region" description="Low complexity" evidence="6">
    <location>
        <begin position="300"/>
        <end position="318"/>
    </location>
</feature>
<sequence length="318" mass="34350">MCFWLKGGFHLIHKGIVMDVQKSHVMVMSEDFEYFKIKPLKCSKGSNIFFTDDDIIRLSGGMRRFIASSVAAVLIIASLFGLSGGFGSPYSYAAILTLDDGASVEFLLDKDMKVKDIKSNSQATEDITKDKYLGLAIEHAVESLAEYSIQDSEANTIIVSVIPLKNKHASNETSIKSAIYEQLLNDTEIENLNIVYVKSSSKNYKNAKHSGISVLEYELKASKAEDASTAPEYKSLGFEVISKENGQDTGESSRTANPAASENAGRSSENVPAAKNAQPGSKSGNSKSNTQDTGSGSVDSNQKNSNGKTNNTNNGNKK</sequence>
<feature type="region of interest" description="Disordered" evidence="6">
    <location>
        <begin position="243"/>
        <end position="318"/>
    </location>
</feature>
<evidence type="ECO:0000256" key="3">
    <source>
        <dbReference type="ARBA" id="ARBA00022692"/>
    </source>
</evidence>
<keyword evidence="2" id="KW-1003">Cell membrane</keyword>
<protein>
    <recommendedName>
        <fullName evidence="8">RsgI N-terminal anti-sigma domain-containing protein</fullName>
    </recommendedName>
</protein>
<dbReference type="Pfam" id="PF23750">
    <property type="entry name" value="RsgI_M"/>
    <property type="match status" value="1"/>
</dbReference>
<dbReference type="Pfam" id="PF12791">
    <property type="entry name" value="RsgI_N"/>
    <property type="match status" value="1"/>
</dbReference>
<evidence type="ECO:0000256" key="2">
    <source>
        <dbReference type="ARBA" id="ARBA00022475"/>
    </source>
</evidence>
<dbReference type="KEGG" id="eac:EAL2_c07140"/>
<feature type="domain" description="RsgI N-terminal anti-sigma" evidence="8">
    <location>
        <begin position="13"/>
        <end position="59"/>
    </location>
</feature>
<gene>
    <name evidence="9" type="ORF">EAL2_c07140</name>
</gene>
<dbReference type="GO" id="GO:0005886">
    <property type="term" value="C:plasma membrane"/>
    <property type="evidence" value="ECO:0007669"/>
    <property type="project" value="UniProtKB-SubCell"/>
</dbReference>
<dbReference type="EMBL" id="CP007452">
    <property type="protein sequence ID" value="AHM56015.1"/>
    <property type="molecule type" value="Genomic_DNA"/>
</dbReference>
<evidence type="ECO:0000256" key="4">
    <source>
        <dbReference type="ARBA" id="ARBA00022989"/>
    </source>
</evidence>
<keyword evidence="4 7" id="KW-1133">Transmembrane helix</keyword>
<comment type="subcellular location">
    <subcellularLocation>
        <location evidence="1">Cell membrane</location>
        <topology evidence="1">Single-pass membrane protein</topology>
    </subcellularLocation>
</comment>
<feature type="compositionally biased region" description="Polar residues" evidence="6">
    <location>
        <begin position="247"/>
        <end position="270"/>
    </location>
</feature>
<accession>W8T578</accession>
<evidence type="ECO:0000256" key="6">
    <source>
        <dbReference type="SAM" id="MobiDB-lite"/>
    </source>
</evidence>
<proteinExistence type="predicted"/>
<dbReference type="InterPro" id="IPR055431">
    <property type="entry name" value="RsgI_M"/>
</dbReference>
<dbReference type="STRING" id="1286171.EAL2_c07140"/>
<dbReference type="AlphaFoldDB" id="W8T578"/>
<dbReference type="Proteomes" id="UP000019591">
    <property type="component" value="Chromosome"/>
</dbReference>
<evidence type="ECO:0000256" key="7">
    <source>
        <dbReference type="SAM" id="Phobius"/>
    </source>
</evidence>
<organism evidence="9 10">
    <name type="scientific">Peptoclostridium acidaminophilum DSM 3953</name>
    <dbReference type="NCBI Taxonomy" id="1286171"/>
    <lineage>
        <taxon>Bacteria</taxon>
        <taxon>Bacillati</taxon>
        <taxon>Bacillota</taxon>
        <taxon>Clostridia</taxon>
        <taxon>Peptostreptococcales</taxon>
        <taxon>Peptoclostridiaceae</taxon>
        <taxon>Peptoclostridium</taxon>
    </lineage>
</organism>
<evidence type="ECO:0000313" key="10">
    <source>
        <dbReference type="Proteomes" id="UP000019591"/>
    </source>
</evidence>
<feature type="transmembrane region" description="Helical" evidence="7">
    <location>
        <begin position="65"/>
        <end position="84"/>
    </location>
</feature>
<dbReference type="InterPro" id="IPR024449">
    <property type="entry name" value="Anti-sigma_RsgI_N"/>
</dbReference>
<feature type="compositionally biased region" description="Polar residues" evidence="6">
    <location>
        <begin position="278"/>
        <end position="299"/>
    </location>
</feature>
<keyword evidence="10" id="KW-1185">Reference proteome</keyword>
<name>W8T578_PEPAC</name>